<comment type="function">
    <text evidence="5">Modulates RecA activity.</text>
</comment>
<evidence type="ECO:0000259" key="6">
    <source>
        <dbReference type="Pfam" id="PF02631"/>
    </source>
</evidence>
<feature type="domain" description="RecX second three-helical" evidence="6">
    <location>
        <begin position="52"/>
        <end position="90"/>
    </location>
</feature>
<dbReference type="InterPro" id="IPR003783">
    <property type="entry name" value="Regulatory_RecX"/>
</dbReference>
<evidence type="ECO:0000256" key="5">
    <source>
        <dbReference type="HAMAP-Rule" id="MF_01114"/>
    </source>
</evidence>
<dbReference type="Pfam" id="PF02631">
    <property type="entry name" value="RecX_HTH2"/>
    <property type="match status" value="1"/>
</dbReference>
<evidence type="ECO:0000256" key="4">
    <source>
        <dbReference type="ARBA" id="ARBA00022490"/>
    </source>
</evidence>
<comment type="similarity">
    <text evidence="2 5">Belongs to the RecX family.</text>
</comment>
<reference evidence="8 9" key="1">
    <citation type="submission" date="2020-10" db="EMBL/GenBank/DDBJ databases">
        <title>Connecting structure to function with the recovery of over 1000 high-quality activated sludge metagenome-assembled genomes encoding full-length rRNA genes using long-read sequencing.</title>
        <authorList>
            <person name="Singleton C.M."/>
            <person name="Petriglieri F."/>
            <person name="Kristensen J.M."/>
            <person name="Kirkegaard R.H."/>
            <person name="Michaelsen T.Y."/>
            <person name="Andersen M.H."/>
            <person name="Karst S.M."/>
            <person name="Dueholm M.S."/>
            <person name="Nielsen P.H."/>
            <person name="Albertsen M."/>
        </authorList>
    </citation>
    <scope>NUCLEOTIDE SEQUENCE [LARGE SCALE GENOMIC DNA]</scope>
    <source>
        <strain evidence="8">Fred_18-Q3-R57-64_BAT3C.720</strain>
    </source>
</reference>
<dbReference type="PANTHER" id="PTHR33602:SF1">
    <property type="entry name" value="REGULATORY PROTEIN RECX FAMILY PROTEIN"/>
    <property type="match status" value="1"/>
</dbReference>
<comment type="caution">
    <text evidence="8">The sequence shown here is derived from an EMBL/GenBank/DDBJ whole genome shotgun (WGS) entry which is preliminary data.</text>
</comment>
<dbReference type="PANTHER" id="PTHR33602">
    <property type="entry name" value="REGULATORY PROTEIN RECX FAMILY PROTEIN"/>
    <property type="match status" value="1"/>
</dbReference>
<evidence type="ECO:0000313" key="9">
    <source>
        <dbReference type="Proteomes" id="UP000706151"/>
    </source>
</evidence>
<sequence>MRNAVRERALRLLAQREHTRQELSTRLAASAESAELLEALLDELTASGLLADARYAAARFHARSTRLGDARLAYELRSKGVSVELISATLANGEDELTRARRVWQRRFGSQPTVAGDTAGRARQIRFLAGRGFSAETIRRLLRTTLEDD</sequence>
<dbReference type="GO" id="GO:0006282">
    <property type="term" value="P:regulation of DNA repair"/>
    <property type="evidence" value="ECO:0007669"/>
    <property type="project" value="UniProtKB-UniRule"/>
</dbReference>
<proteinExistence type="inferred from homology"/>
<protein>
    <recommendedName>
        <fullName evidence="3 5">Regulatory protein RecX</fullName>
    </recommendedName>
</protein>
<keyword evidence="4 5" id="KW-0963">Cytoplasm</keyword>
<comment type="subcellular location">
    <subcellularLocation>
        <location evidence="1 5">Cytoplasm</location>
    </subcellularLocation>
</comment>
<dbReference type="GO" id="GO:0005737">
    <property type="term" value="C:cytoplasm"/>
    <property type="evidence" value="ECO:0007669"/>
    <property type="project" value="UniProtKB-SubCell"/>
</dbReference>
<dbReference type="InterPro" id="IPR053925">
    <property type="entry name" value="RecX_HTH_3rd"/>
</dbReference>
<organism evidence="8 9">
    <name type="scientific">Candidatus Accumulibacter affinis</name>
    <dbReference type="NCBI Taxonomy" id="2954384"/>
    <lineage>
        <taxon>Bacteria</taxon>
        <taxon>Pseudomonadati</taxon>
        <taxon>Pseudomonadota</taxon>
        <taxon>Betaproteobacteria</taxon>
        <taxon>Candidatus Accumulibacter</taxon>
    </lineage>
</organism>
<evidence type="ECO:0000256" key="3">
    <source>
        <dbReference type="ARBA" id="ARBA00018111"/>
    </source>
</evidence>
<feature type="domain" description="RecX third three-helical" evidence="7">
    <location>
        <begin position="94"/>
        <end position="142"/>
    </location>
</feature>
<accession>A0A935TFY7</accession>
<dbReference type="Gene3D" id="1.10.10.10">
    <property type="entry name" value="Winged helix-like DNA-binding domain superfamily/Winged helix DNA-binding domain"/>
    <property type="match status" value="3"/>
</dbReference>
<dbReference type="InterPro" id="IPR036388">
    <property type="entry name" value="WH-like_DNA-bd_sf"/>
</dbReference>
<dbReference type="AlphaFoldDB" id="A0A935TFY7"/>
<dbReference type="Proteomes" id="UP000706151">
    <property type="component" value="Unassembled WGS sequence"/>
</dbReference>
<gene>
    <name evidence="5" type="primary">recX</name>
    <name evidence="8" type="ORF">IPK02_23095</name>
</gene>
<evidence type="ECO:0000256" key="1">
    <source>
        <dbReference type="ARBA" id="ARBA00004496"/>
    </source>
</evidence>
<evidence type="ECO:0000259" key="7">
    <source>
        <dbReference type="Pfam" id="PF21981"/>
    </source>
</evidence>
<name>A0A935TFY7_9PROT</name>
<dbReference type="HAMAP" id="MF_01114">
    <property type="entry name" value="RecX"/>
    <property type="match status" value="1"/>
</dbReference>
<evidence type="ECO:0000313" key="8">
    <source>
        <dbReference type="EMBL" id="MBK7956582.1"/>
    </source>
</evidence>
<dbReference type="InterPro" id="IPR053924">
    <property type="entry name" value="RecX_HTH_2nd"/>
</dbReference>
<evidence type="ECO:0000256" key="2">
    <source>
        <dbReference type="ARBA" id="ARBA00009695"/>
    </source>
</evidence>
<dbReference type="EMBL" id="JADJOT010000013">
    <property type="protein sequence ID" value="MBK7956582.1"/>
    <property type="molecule type" value="Genomic_DNA"/>
</dbReference>
<dbReference type="Pfam" id="PF21981">
    <property type="entry name" value="RecX_HTH3"/>
    <property type="match status" value="1"/>
</dbReference>